<sequence length="162" mass="16127">MNTSNRYLVRSHTLLAVLVAGSALALGACDNRAPKTTMGEKVDSAVANTKEAAADAKAKTEAGAASAESSMKQGATDAKQAVKDASSTVAGKVDDAAITASVSAGLAKDPDLSAIKINVDTKGGMVTLNGPAPSAAAKARAEAIAKGVEGVSSVDNRLEVKM</sequence>
<dbReference type="Pfam" id="PF04972">
    <property type="entry name" value="BON"/>
    <property type="match status" value="1"/>
</dbReference>
<evidence type="ECO:0000313" key="4">
    <source>
        <dbReference type="EMBL" id="MEJ8820787.1"/>
    </source>
</evidence>
<dbReference type="Gene3D" id="3.30.1340.30">
    <property type="match status" value="1"/>
</dbReference>
<keyword evidence="5" id="KW-1185">Reference proteome</keyword>
<dbReference type="InterPro" id="IPR014004">
    <property type="entry name" value="Transpt-assoc_nodulatn_dom_bac"/>
</dbReference>
<dbReference type="PANTHER" id="PTHR34606:SF16">
    <property type="entry name" value="BON DOMAIN-CONTAINING PROTEIN"/>
    <property type="match status" value="1"/>
</dbReference>
<proteinExistence type="predicted"/>
<dbReference type="PANTHER" id="PTHR34606">
    <property type="entry name" value="BON DOMAIN-CONTAINING PROTEIN"/>
    <property type="match status" value="1"/>
</dbReference>
<reference evidence="4 5" key="1">
    <citation type="submission" date="2024-03" db="EMBL/GenBank/DDBJ databases">
        <title>Novel species of the genus Variovorax.</title>
        <authorList>
            <person name="Liu Q."/>
            <person name="Xin Y.-H."/>
        </authorList>
    </citation>
    <scope>NUCLEOTIDE SEQUENCE [LARGE SCALE GENOMIC DNA]</scope>
    <source>
        <strain evidence="4 5">KACC 18501</strain>
    </source>
</reference>
<dbReference type="Proteomes" id="UP001363010">
    <property type="component" value="Unassembled WGS sequence"/>
</dbReference>
<comment type="caution">
    <text evidence="4">The sequence shown here is derived from an EMBL/GenBank/DDBJ whole genome shotgun (WGS) entry which is preliminary data.</text>
</comment>
<evidence type="ECO:0000259" key="3">
    <source>
        <dbReference type="PROSITE" id="PS50914"/>
    </source>
</evidence>
<evidence type="ECO:0000256" key="2">
    <source>
        <dbReference type="SAM" id="SignalP"/>
    </source>
</evidence>
<feature type="chain" id="PRO_5045452568" evidence="2">
    <location>
        <begin position="26"/>
        <end position="162"/>
    </location>
</feature>
<dbReference type="RefSeq" id="WP_340361824.1">
    <property type="nucleotide sequence ID" value="NZ_JBBKZV010000001.1"/>
</dbReference>
<accession>A0ABU8VT06</accession>
<feature type="compositionally biased region" description="Low complexity" evidence="1">
    <location>
        <begin position="61"/>
        <end position="70"/>
    </location>
</feature>
<protein>
    <submittedName>
        <fullName evidence="4">BON domain-containing protein</fullName>
    </submittedName>
</protein>
<dbReference type="PROSITE" id="PS50914">
    <property type="entry name" value="BON"/>
    <property type="match status" value="1"/>
</dbReference>
<dbReference type="InterPro" id="IPR051686">
    <property type="entry name" value="Lipoprotein_DolP"/>
</dbReference>
<gene>
    <name evidence="4" type="ORF">WKW80_01900</name>
</gene>
<name>A0ABU8VT06_9BURK</name>
<dbReference type="InterPro" id="IPR007055">
    <property type="entry name" value="BON_dom"/>
</dbReference>
<organism evidence="4 5">
    <name type="scientific">Variovorax humicola</name>
    <dbReference type="NCBI Taxonomy" id="1769758"/>
    <lineage>
        <taxon>Bacteria</taxon>
        <taxon>Pseudomonadati</taxon>
        <taxon>Pseudomonadota</taxon>
        <taxon>Betaproteobacteria</taxon>
        <taxon>Burkholderiales</taxon>
        <taxon>Comamonadaceae</taxon>
        <taxon>Variovorax</taxon>
    </lineage>
</organism>
<dbReference type="EMBL" id="JBBKZV010000001">
    <property type="protein sequence ID" value="MEJ8820787.1"/>
    <property type="molecule type" value="Genomic_DNA"/>
</dbReference>
<dbReference type="PROSITE" id="PS51257">
    <property type="entry name" value="PROKAR_LIPOPROTEIN"/>
    <property type="match status" value="1"/>
</dbReference>
<evidence type="ECO:0000256" key="1">
    <source>
        <dbReference type="SAM" id="MobiDB-lite"/>
    </source>
</evidence>
<feature type="domain" description="BON" evidence="3">
    <location>
        <begin position="94"/>
        <end position="162"/>
    </location>
</feature>
<evidence type="ECO:0000313" key="5">
    <source>
        <dbReference type="Proteomes" id="UP001363010"/>
    </source>
</evidence>
<dbReference type="SMART" id="SM00749">
    <property type="entry name" value="BON"/>
    <property type="match status" value="1"/>
</dbReference>
<keyword evidence="2" id="KW-0732">Signal</keyword>
<feature type="signal peptide" evidence="2">
    <location>
        <begin position="1"/>
        <end position="25"/>
    </location>
</feature>
<feature type="region of interest" description="Disordered" evidence="1">
    <location>
        <begin position="61"/>
        <end position="89"/>
    </location>
</feature>